<dbReference type="EMBL" id="AMGY01000002">
    <property type="protein sequence ID" value="EXJ88905.1"/>
    <property type="molecule type" value="Genomic_DNA"/>
</dbReference>
<feature type="compositionally biased region" description="Polar residues" evidence="3">
    <location>
        <begin position="458"/>
        <end position="478"/>
    </location>
</feature>
<feature type="region of interest" description="Disordered" evidence="3">
    <location>
        <begin position="589"/>
        <end position="618"/>
    </location>
</feature>
<evidence type="ECO:0000256" key="3">
    <source>
        <dbReference type="SAM" id="MobiDB-lite"/>
    </source>
</evidence>
<accession>W9YGY5</accession>
<dbReference type="RefSeq" id="XP_007730302.1">
    <property type="nucleotide sequence ID" value="XM_007732112.1"/>
</dbReference>
<dbReference type="STRING" id="1182542.W9YGY5"/>
<gene>
    <name evidence="4" type="ORF">A1O3_01969</name>
</gene>
<dbReference type="Gene3D" id="4.10.240.10">
    <property type="entry name" value="Zn(2)-C6 fungal-type DNA-binding domain"/>
    <property type="match status" value="1"/>
</dbReference>
<evidence type="ECO:0000256" key="1">
    <source>
        <dbReference type="ARBA" id="ARBA00023125"/>
    </source>
</evidence>
<protein>
    <recommendedName>
        <fullName evidence="6">Zn(2)-C6 fungal-type domain-containing protein</fullName>
    </recommendedName>
</protein>
<dbReference type="AlphaFoldDB" id="W9YGY5"/>
<sequence length="912" mass="102262">MDQRNVLIKRVRRRQHSSCDQCRKAKRACDAAFQAEHEHFHHASPVASTPRHTAHQGKPQIPVARCSNCQKAGRNCTFEWLECALPKANKGIKKKSQPRNDIDASREGSTAHFSTQKPAYASTLGSDPDFFADLGTANLGLDHIDDADLFDIWRSPDILFDHGVSAAHFDGFTNPCAASNPIPSTNKPPPMAMARSWIEDEPELPSLEDIQDQEVMDLEEQSYQEGGQGLYPTDPWFQEPETSLLFANSECSSVPMISDDEISSSLLSTSTLSSGTNRWLLAQNWLRVYHDSLENALSCWLTERNCPYTLARNDADGLAGVWGPQWSNRIYKRVCSLDRFVNDLPGRSPSRTENSMAGKALNAAVMAFGVQWAQAGDRASFRDRISSFMATSSVHNAMNLPAADGFGRSVQETLWYQARQALQDAAGIQSYRVAFANIVFSLTQRPLNLQDWAQSTTWKPRNENQRCASSVRSGLTPQSDSGGSGLRDRGLGSRWDALQEIINADGPPIFLEAASRQLISSRWQWERYNRQKAKETVRSPSGSHWERGRASTASVTPSRKHRETFQLLSWLAIMFDTISAAILQRPPVVPDEDTGIDSSDPWETTPQSPPDLSDDDFSASSARDIDLDGWDPVFMSPKPQKQLGSSDIWDSFFLQSQDLEDGNESQRSYKLDDAASILCDAAPVKVLLFRKVGHIQKLMSRRAGSEALEQAVEKALRVYAFWNRSYGRFIAQCMTRHHDLPARIQSWYLVLAGHWHLGTILLADVVEEMDEAGLSRSAQRDRRRMSNFSNDMRRKNATAISELCRCSLHGDSLSFPTAREFTFPVNQVALLSEPWTLVLIQSFSRAGYVFVSQLIAPRRWRNAGWSTVEDERNLAKRRCGYCIEGLLNLGNKSDMAYLAGKFLKDCLNELDE</sequence>
<dbReference type="GO" id="GO:0008270">
    <property type="term" value="F:zinc ion binding"/>
    <property type="evidence" value="ECO:0007669"/>
    <property type="project" value="InterPro"/>
</dbReference>
<dbReference type="InterPro" id="IPR036864">
    <property type="entry name" value="Zn2-C6_fun-type_DNA-bd_sf"/>
</dbReference>
<feature type="region of interest" description="Disordered" evidence="3">
    <location>
        <begin position="458"/>
        <end position="489"/>
    </location>
</feature>
<evidence type="ECO:0000313" key="4">
    <source>
        <dbReference type="EMBL" id="EXJ88905.1"/>
    </source>
</evidence>
<keyword evidence="5" id="KW-1185">Reference proteome</keyword>
<dbReference type="GO" id="GO:0003677">
    <property type="term" value="F:DNA binding"/>
    <property type="evidence" value="ECO:0007669"/>
    <property type="project" value="UniProtKB-KW"/>
</dbReference>
<feature type="region of interest" description="Disordered" evidence="3">
    <location>
        <begin position="533"/>
        <end position="557"/>
    </location>
</feature>
<dbReference type="Proteomes" id="UP000019478">
    <property type="component" value="Unassembled WGS sequence"/>
</dbReference>
<dbReference type="HOGENOM" id="CLU_006237_0_0_1"/>
<keyword evidence="1" id="KW-0238">DNA-binding</keyword>
<dbReference type="OrthoDB" id="5958943at2759"/>
<dbReference type="GO" id="GO:0000981">
    <property type="term" value="F:DNA-binding transcription factor activity, RNA polymerase II-specific"/>
    <property type="evidence" value="ECO:0007669"/>
    <property type="project" value="InterPro"/>
</dbReference>
<feature type="compositionally biased region" description="Polar residues" evidence="3">
    <location>
        <begin position="107"/>
        <end position="116"/>
    </location>
</feature>
<dbReference type="SUPFAM" id="SSF57701">
    <property type="entry name" value="Zn2/Cys6 DNA-binding domain"/>
    <property type="match status" value="1"/>
</dbReference>
<reference evidence="4 5" key="1">
    <citation type="submission" date="2013-03" db="EMBL/GenBank/DDBJ databases">
        <title>The Genome Sequence of Capronia epimyces CBS 606.96.</title>
        <authorList>
            <consortium name="The Broad Institute Genomics Platform"/>
            <person name="Cuomo C."/>
            <person name="de Hoog S."/>
            <person name="Gorbushina A."/>
            <person name="Walker B."/>
            <person name="Young S.K."/>
            <person name="Zeng Q."/>
            <person name="Gargeya S."/>
            <person name="Fitzgerald M."/>
            <person name="Haas B."/>
            <person name="Abouelleil A."/>
            <person name="Allen A.W."/>
            <person name="Alvarado L."/>
            <person name="Arachchi H.M."/>
            <person name="Berlin A.M."/>
            <person name="Chapman S.B."/>
            <person name="Gainer-Dewar J."/>
            <person name="Goldberg J."/>
            <person name="Griggs A."/>
            <person name="Gujja S."/>
            <person name="Hansen M."/>
            <person name="Howarth C."/>
            <person name="Imamovic A."/>
            <person name="Ireland A."/>
            <person name="Larimer J."/>
            <person name="McCowan C."/>
            <person name="Murphy C."/>
            <person name="Pearson M."/>
            <person name="Poon T.W."/>
            <person name="Priest M."/>
            <person name="Roberts A."/>
            <person name="Saif S."/>
            <person name="Shea T."/>
            <person name="Sisk P."/>
            <person name="Sykes S."/>
            <person name="Wortman J."/>
            <person name="Nusbaum C."/>
            <person name="Birren B."/>
        </authorList>
    </citation>
    <scope>NUCLEOTIDE SEQUENCE [LARGE SCALE GENOMIC DNA]</scope>
    <source>
        <strain evidence="4 5">CBS 606.96</strain>
    </source>
</reference>
<evidence type="ECO:0000256" key="2">
    <source>
        <dbReference type="ARBA" id="ARBA00023242"/>
    </source>
</evidence>
<dbReference type="eggNOG" id="ENOG502SHX1">
    <property type="taxonomic scope" value="Eukaryota"/>
</dbReference>
<name>W9YGY5_9EURO</name>
<evidence type="ECO:0008006" key="6">
    <source>
        <dbReference type="Google" id="ProtNLM"/>
    </source>
</evidence>
<comment type="caution">
    <text evidence="4">The sequence shown here is derived from an EMBL/GenBank/DDBJ whole genome shotgun (WGS) entry which is preliminary data.</text>
</comment>
<feature type="region of interest" description="Disordered" evidence="3">
    <location>
        <begin position="91"/>
        <end position="116"/>
    </location>
</feature>
<keyword evidence="2" id="KW-0539">Nucleus</keyword>
<organism evidence="4 5">
    <name type="scientific">Capronia epimyces CBS 606.96</name>
    <dbReference type="NCBI Taxonomy" id="1182542"/>
    <lineage>
        <taxon>Eukaryota</taxon>
        <taxon>Fungi</taxon>
        <taxon>Dikarya</taxon>
        <taxon>Ascomycota</taxon>
        <taxon>Pezizomycotina</taxon>
        <taxon>Eurotiomycetes</taxon>
        <taxon>Chaetothyriomycetidae</taxon>
        <taxon>Chaetothyriales</taxon>
        <taxon>Herpotrichiellaceae</taxon>
        <taxon>Capronia</taxon>
    </lineage>
</organism>
<dbReference type="GeneID" id="19166102"/>
<evidence type="ECO:0000313" key="5">
    <source>
        <dbReference type="Proteomes" id="UP000019478"/>
    </source>
</evidence>
<proteinExistence type="predicted"/>